<dbReference type="Proteomes" id="UP000675379">
    <property type="component" value="Unassembled WGS sequence"/>
</dbReference>
<evidence type="ECO:0000313" key="1">
    <source>
        <dbReference type="EMBL" id="MBR0576574.1"/>
    </source>
</evidence>
<protein>
    <recommendedName>
        <fullName evidence="3">CxxH/CxxC protein</fullName>
    </recommendedName>
</protein>
<reference evidence="1" key="1">
    <citation type="submission" date="2021-04" db="EMBL/GenBank/DDBJ databases">
        <title>Proteiniclasticum sedimins sp. nov., an obligate anaerobic bacterium isolated from anaerobic sludge.</title>
        <authorList>
            <person name="Liu J."/>
        </authorList>
    </citation>
    <scope>NUCLEOTIDE SEQUENCE</scope>
    <source>
        <strain evidence="1">BAD-10</strain>
    </source>
</reference>
<dbReference type="AlphaFoldDB" id="A0A941CS32"/>
<gene>
    <name evidence="1" type="ORF">KCG48_09515</name>
</gene>
<name>A0A941CS32_9CLOT</name>
<proteinExistence type="predicted"/>
<accession>A0A941CS32</accession>
<evidence type="ECO:0008006" key="3">
    <source>
        <dbReference type="Google" id="ProtNLM"/>
    </source>
</evidence>
<dbReference type="RefSeq" id="WP_211801658.1">
    <property type="nucleotide sequence ID" value="NZ_JAGSCS010000012.1"/>
</dbReference>
<evidence type="ECO:0000313" key="2">
    <source>
        <dbReference type="Proteomes" id="UP000675379"/>
    </source>
</evidence>
<dbReference type="EMBL" id="JAGSCS010000012">
    <property type="protein sequence ID" value="MBR0576574.1"/>
    <property type="molecule type" value="Genomic_DNA"/>
</dbReference>
<comment type="caution">
    <text evidence="1">The sequence shown here is derived from an EMBL/GenBank/DDBJ whole genome shotgun (WGS) entry which is preliminary data.</text>
</comment>
<organism evidence="1 2">
    <name type="scientific">Proteiniclasticum sediminis</name>
    <dbReference type="NCBI Taxonomy" id="2804028"/>
    <lineage>
        <taxon>Bacteria</taxon>
        <taxon>Bacillati</taxon>
        <taxon>Bacillota</taxon>
        <taxon>Clostridia</taxon>
        <taxon>Eubacteriales</taxon>
        <taxon>Clostridiaceae</taxon>
        <taxon>Proteiniclasticum</taxon>
    </lineage>
</organism>
<keyword evidence="2" id="KW-1185">Reference proteome</keyword>
<sequence length="69" mass="7801">MREIYSCLEDYDLAIDDFILESQTFPVIQEDPTGTCPYCQKPSAYRLTAMPGGIVPPPQEMQDEKEIDG</sequence>